<dbReference type="InterPro" id="IPR036087">
    <property type="entry name" value="Nict_dMeBzImd_PRibTrfase_sf"/>
</dbReference>
<dbReference type="AlphaFoldDB" id="A0A6M5YS80"/>
<sequence>MRDPAVAGARHGAAALVLFAADHGHGDESNIAVAIREVASGGSASAVLARTTGTDLVLVDVGSRSDPLLETPNYRVRKARAGTRDFTKEPALTAAEFRAAFGVGRTEAELAAKDGMKVVAADALGAGSEDAAQRVLAVRDRLDQDADPVAAMAAVGGADLAAAAGFFARAAELGLVVLIDGTFAVAAGTVAERLAPGTSARAVSGRPPAPARWPRTRAKRAPSSFRRSRSEKATAGPARPRASARCWRCRSSTRRPRSRPRPFGASARSNRWYRSSAGRWRSSPVASTRPPRSTAAWRRCSASAGSTRSSSARTAPGATPTSWSTRPRSTAP</sequence>
<dbReference type="PANTHER" id="PTHR43463">
    <property type="entry name" value="NICOTINATE-NUCLEOTIDE--DIMETHYLBENZIMIDAZOLE PHOSPHORIBOSYLTRANSFERASE"/>
    <property type="match status" value="1"/>
</dbReference>
<feature type="compositionally biased region" description="Basic residues" evidence="1">
    <location>
        <begin position="247"/>
        <end position="260"/>
    </location>
</feature>
<reference evidence="3" key="1">
    <citation type="submission" date="2020-05" db="EMBL/GenBank/DDBJ databases">
        <title>Frigoriglobus tundricola gen. nov., sp. nov., a psychrotolerant cellulolytic planctomycete of the family Gemmataceae with two divergent copies of 16S rRNA gene.</title>
        <authorList>
            <person name="Kulichevskaya I.S."/>
            <person name="Ivanova A.A."/>
            <person name="Naumoff D.G."/>
            <person name="Beletsky A.V."/>
            <person name="Rijpstra W.I.C."/>
            <person name="Sinninghe Damste J.S."/>
            <person name="Mardanov A.V."/>
            <person name="Ravin N.V."/>
            <person name="Dedysh S.N."/>
        </authorList>
    </citation>
    <scope>NUCLEOTIDE SEQUENCE [LARGE SCALE GENOMIC DNA]</scope>
    <source>
        <strain evidence="3">PL17</strain>
    </source>
</reference>
<dbReference type="SUPFAM" id="SSF52733">
    <property type="entry name" value="Nicotinate mononucleotide:5,6-dimethylbenzimidazole phosphoribosyltransferase (CobT)"/>
    <property type="match status" value="1"/>
</dbReference>
<proteinExistence type="predicted"/>
<dbReference type="EMBL" id="CP053452">
    <property type="protein sequence ID" value="QJW96274.1"/>
    <property type="molecule type" value="Genomic_DNA"/>
</dbReference>
<accession>A0A6M5YS80</accession>
<dbReference type="KEGG" id="ftj:FTUN_3831"/>
<organism evidence="2 3">
    <name type="scientific">Frigoriglobus tundricola</name>
    <dbReference type="NCBI Taxonomy" id="2774151"/>
    <lineage>
        <taxon>Bacteria</taxon>
        <taxon>Pseudomonadati</taxon>
        <taxon>Planctomycetota</taxon>
        <taxon>Planctomycetia</taxon>
        <taxon>Gemmatales</taxon>
        <taxon>Gemmataceae</taxon>
        <taxon>Frigoriglobus</taxon>
    </lineage>
</organism>
<protein>
    <submittedName>
        <fullName evidence="2">Nicotinate-nucleotide--dimethylbenzimidazole phosphoribosyltransferase</fullName>
    </submittedName>
</protein>
<gene>
    <name evidence="2" type="ORF">FTUN_3831</name>
</gene>
<evidence type="ECO:0000256" key="1">
    <source>
        <dbReference type="SAM" id="MobiDB-lite"/>
    </source>
</evidence>
<dbReference type="Pfam" id="PF02277">
    <property type="entry name" value="DBI_PRT"/>
    <property type="match status" value="2"/>
</dbReference>
<keyword evidence="2" id="KW-0328">Glycosyltransferase</keyword>
<evidence type="ECO:0000313" key="2">
    <source>
        <dbReference type="EMBL" id="QJW96274.1"/>
    </source>
</evidence>
<dbReference type="GO" id="GO:0008939">
    <property type="term" value="F:nicotinate-nucleotide-dimethylbenzimidazole phosphoribosyltransferase activity"/>
    <property type="evidence" value="ECO:0007669"/>
    <property type="project" value="InterPro"/>
</dbReference>
<feature type="compositionally biased region" description="Low complexity" evidence="1">
    <location>
        <begin position="301"/>
        <end position="332"/>
    </location>
</feature>
<feature type="compositionally biased region" description="Low complexity" evidence="1">
    <location>
        <begin position="237"/>
        <end position="246"/>
    </location>
</feature>
<dbReference type="RefSeq" id="WP_227254930.1">
    <property type="nucleotide sequence ID" value="NZ_CP053452.2"/>
</dbReference>
<evidence type="ECO:0000313" key="3">
    <source>
        <dbReference type="Proteomes" id="UP000503447"/>
    </source>
</evidence>
<dbReference type="Gene3D" id="3.40.50.10210">
    <property type="match status" value="2"/>
</dbReference>
<dbReference type="Proteomes" id="UP000503447">
    <property type="component" value="Chromosome"/>
</dbReference>
<feature type="region of interest" description="Disordered" evidence="1">
    <location>
        <begin position="197"/>
        <end position="332"/>
    </location>
</feature>
<dbReference type="PANTHER" id="PTHR43463:SF1">
    <property type="entry name" value="NICOTINATE-NUCLEOTIDE--DIMETHYLBENZIMIDAZOLE PHOSPHORIBOSYLTRANSFERASE"/>
    <property type="match status" value="1"/>
</dbReference>
<keyword evidence="2" id="KW-0808">Transferase</keyword>
<keyword evidence="3" id="KW-1185">Reference proteome</keyword>
<dbReference type="InterPro" id="IPR003200">
    <property type="entry name" value="Nict_dMeBzImd_PRibTrfase"/>
</dbReference>
<name>A0A6M5YS80_9BACT</name>